<feature type="transmembrane region" description="Helical" evidence="10">
    <location>
        <begin position="323"/>
        <end position="347"/>
    </location>
</feature>
<evidence type="ECO:0000256" key="7">
    <source>
        <dbReference type="ARBA" id="ARBA00023136"/>
    </source>
</evidence>
<feature type="region of interest" description="Disordered" evidence="9">
    <location>
        <begin position="1"/>
        <end position="24"/>
    </location>
</feature>
<evidence type="ECO:0000256" key="2">
    <source>
        <dbReference type="ARBA" id="ARBA00022448"/>
    </source>
</evidence>
<dbReference type="EMBL" id="JAPFFK010000015">
    <property type="protein sequence ID" value="KAJ6713469.1"/>
    <property type="molecule type" value="Genomic_DNA"/>
</dbReference>
<evidence type="ECO:0000256" key="1">
    <source>
        <dbReference type="ARBA" id="ARBA00004651"/>
    </source>
</evidence>
<keyword evidence="5" id="KW-0769">Symport</keyword>
<evidence type="ECO:0000256" key="3">
    <source>
        <dbReference type="ARBA" id="ARBA00022475"/>
    </source>
</evidence>
<feature type="transmembrane region" description="Helical" evidence="10">
    <location>
        <begin position="143"/>
        <end position="161"/>
    </location>
</feature>
<evidence type="ECO:0000256" key="4">
    <source>
        <dbReference type="ARBA" id="ARBA00022692"/>
    </source>
</evidence>
<reference evidence="11" key="2">
    <citation type="journal article" date="2023" name="Int. J. Mol. Sci.">
        <title>De Novo Assembly and Annotation of 11 Diverse Shrub Willow (Salix) Genomes Reveals Novel Gene Organization in Sex-Linked Regions.</title>
        <authorList>
            <person name="Hyden B."/>
            <person name="Feng K."/>
            <person name="Yates T.B."/>
            <person name="Jawdy S."/>
            <person name="Cereghino C."/>
            <person name="Smart L.B."/>
            <person name="Muchero W."/>
        </authorList>
    </citation>
    <scope>NUCLEOTIDE SEQUENCE</scope>
    <source>
        <tissue evidence="11">Shoot tip</tissue>
    </source>
</reference>
<evidence type="ECO:0000256" key="10">
    <source>
        <dbReference type="SAM" id="Phobius"/>
    </source>
</evidence>
<comment type="subcellular location">
    <subcellularLocation>
        <location evidence="1">Cell membrane</location>
        <topology evidence="1">Multi-pass membrane protein</topology>
    </subcellularLocation>
</comment>
<dbReference type="GO" id="GO:0015293">
    <property type="term" value="F:symporter activity"/>
    <property type="evidence" value="ECO:0007669"/>
    <property type="project" value="UniProtKB-KW"/>
</dbReference>
<feature type="transmembrane region" description="Helical" evidence="10">
    <location>
        <begin position="53"/>
        <end position="72"/>
    </location>
</feature>
<dbReference type="Pfam" id="PF13520">
    <property type="entry name" value="AA_permease_2"/>
    <property type="match status" value="1"/>
</dbReference>
<dbReference type="OrthoDB" id="5982228at2759"/>
<dbReference type="InterPro" id="IPR044566">
    <property type="entry name" value="RMV1-like"/>
</dbReference>
<comment type="caution">
    <text evidence="11">The sequence shown here is derived from an EMBL/GenBank/DDBJ whole genome shotgun (WGS) entry which is preliminary data.</text>
</comment>
<keyword evidence="2" id="KW-0813">Transport</keyword>
<dbReference type="GO" id="GO:0015203">
    <property type="term" value="F:polyamine transmembrane transporter activity"/>
    <property type="evidence" value="ECO:0007669"/>
    <property type="project" value="UniProtKB-ARBA"/>
</dbReference>
<organism evidence="11 12">
    <name type="scientific">Salix purpurea</name>
    <name type="common">Purple osier willow</name>
    <dbReference type="NCBI Taxonomy" id="77065"/>
    <lineage>
        <taxon>Eukaryota</taxon>
        <taxon>Viridiplantae</taxon>
        <taxon>Streptophyta</taxon>
        <taxon>Embryophyta</taxon>
        <taxon>Tracheophyta</taxon>
        <taxon>Spermatophyta</taxon>
        <taxon>Magnoliopsida</taxon>
        <taxon>eudicotyledons</taxon>
        <taxon>Gunneridae</taxon>
        <taxon>Pentapetalae</taxon>
        <taxon>rosids</taxon>
        <taxon>fabids</taxon>
        <taxon>Malpighiales</taxon>
        <taxon>Salicaceae</taxon>
        <taxon>Saliceae</taxon>
        <taxon>Salix</taxon>
    </lineage>
</organism>
<feature type="transmembrane region" description="Helical" evidence="10">
    <location>
        <begin position="29"/>
        <end position="47"/>
    </location>
</feature>
<evidence type="ECO:0000313" key="11">
    <source>
        <dbReference type="EMBL" id="KAJ6713469.1"/>
    </source>
</evidence>
<gene>
    <name evidence="11" type="ORF">OIU79_009454</name>
</gene>
<dbReference type="PIRSF" id="PIRSF006060">
    <property type="entry name" value="AA_transporter"/>
    <property type="match status" value="1"/>
</dbReference>
<evidence type="ECO:0000313" key="12">
    <source>
        <dbReference type="Proteomes" id="UP001151532"/>
    </source>
</evidence>
<keyword evidence="3" id="KW-1003">Cell membrane</keyword>
<dbReference type="Proteomes" id="UP001151532">
    <property type="component" value="Chromosome 1"/>
</dbReference>
<sequence length="395" mass="43939">MEPNLSSSNTQHLLEEQPPTTTTKSRGKLALIPLVFLIFFEVSGGPYGEESAVGAAGPLWAILGFLIFPFIWSIPEALITAELATAFPGNGGFVIWAHQAFGPFWGSLMGSWKFLTGVLNLASYPVLCIDYLKLVFPVFSSGVPRYIAILVSTLVLSFLNYTGLAIVGYTAVTLGIVSLSPFLVLTLVSIPKIDPSRWISLGQKGVQKNWTLFFNTLFWNLNFWDSASTLAGEVEQPQKNFPIALLSAGVLTCLGYLVPLLAATGAIPLSQEDWTDGYFAYVAEMVAGRWLKFWDGSCLGMLLEFASFLWLRRKMPSIDRPFRVPMGLPGLIIMCLIPSVFLVYVMAVATRTVYVVSFILTVLGILWYFFMKFCKSKMWLQFNNTREKLEYDSLE</sequence>
<feature type="transmembrane region" description="Helical" evidence="10">
    <location>
        <begin position="353"/>
        <end position="370"/>
    </location>
</feature>
<dbReference type="InterPro" id="IPR002293">
    <property type="entry name" value="AA/rel_permease1"/>
</dbReference>
<dbReference type="GO" id="GO:0005886">
    <property type="term" value="C:plasma membrane"/>
    <property type="evidence" value="ECO:0007669"/>
    <property type="project" value="UniProtKB-SubCell"/>
</dbReference>
<dbReference type="AlphaFoldDB" id="A0A9Q0TKN6"/>
<feature type="transmembrane region" description="Helical" evidence="10">
    <location>
        <begin position="290"/>
        <end position="311"/>
    </location>
</feature>
<dbReference type="PANTHER" id="PTHR45826">
    <property type="entry name" value="POLYAMINE TRANSPORTER PUT1"/>
    <property type="match status" value="1"/>
</dbReference>
<feature type="transmembrane region" description="Helical" evidence="10">
    <location>
        <begin position="167"/>
        <end position="190"/>
    </location>
</feature>
<keyword evidence="6 10" id="KW-1133">Transmembrane helix</keyword>
<evidence type="ECO:0000256" key="6">
    <source>
        <dbReference type="ARBA" id="ARBA00022989"/>
    </source>
</evidence>
<evidence type="ECO:0000256" key="8">
    <source>
        <dbReference type="ARBA" id="ARBA00024041"/>
    </source>
</evidence>
<evidence type="ECO:0000256" key="9">
    <source>
        <dbReference type="SAM" id="MobiDB-lite"/>
    </source>
</evidence>
<comment type="similarity">
    <text evidence="8">Belongs to the amino acid-polyamine-organocation (APC) superfamily. Polyamine:cation symporter (PHS) (TC 2.A.3.12) family.</text>
</comment>
<accession>A0A9Q0TKN6</accession>
<keyword evidence="7 10" id="KW-0472">Membrane</keyword>
<keyword evidence="12" id="KW-1185">Reference proteome</keyword>
<feature type="transmembrane region" description="Helical" evidence="10">
    <location>
        <begin position="79"/>
        <end position="97"/>
    </location>
</feature>
<protein>
    <submittedName>
        <fullName evidence="11">POLYAMINE TRANSPORTER PUT1</fullName>
    </submittedName>
</protein>
<dbReference type="PANTHER" id="PTHR45826:SF18">
    <property type="entry name" value="NEUTRAL AMINO ACID TRANSPORTER"/>
    <property type="match status" value="1"/>
</dbReference>
<keyword evidence="4 10" id="KW-0812">Transmembrane</keyword>
<reference evidence="11" key="1">
    <citation type="submission" date="2022-11" db="EMBL/GenBank/DDBJ databases">
        <authorList>
            <person name="Hyden B.L."/>
            <person name="Feng K."/>
            <person name="Yates T."/>
            <person name="Jawdy S."/>
            <person name="Smart L.B."/>
            <person name="Muchero W."/>
        </authorList>
    </citation>
    <scope>NUCLEOTIDE SEQUENCE</scope>
    <source>
        <tissue evidence="11">Shoot tip</tissue>
    </source>
</reference>
<evidence type="ECO:0000256" key="5">
    <source>
        <dbReference type="ARBA" id="ARBA00022847"/>
    </source>
</evidence>
<dbReference type="Gene3D" id="1.20.1740.10">
    <property type="entry name" value="Amino acid/polyamine transporter I"/>
    <property type="match status" value="1"/>
</dbReference>
<feature type="transmembrane region" description="Helical" evidence="10">
    <location>
        <begin position="243"/>
        <end position="270"/>
    </location>
</feature>
<proteinExistence type="inferred from homology"/>
<name>A0A9Q0TKN6_SALPP</name>